<dbReference type="Proteomes" id="UP000255265">
    <property type="component" value="Unassembled WGS sequence"/>
</dbReference>
<dbReference type="PANTHER" id="PTHR42928">
    <property type="entry name" value="TRICARBOXYLATE-BINDING PROTEIN"/>
    <property type="match status" value="1"/>
</dbReference>
<accession>A0A370FHF2</accession>
<keyword evidence="4" id="KW-1185">Reference proteome</keyword>
<keyword evidence="3" id="KW-0675">Receptor</keyword>
<proteinExistence type="inferred from homology"/>
<reference evidence="3 4" key="1">
    <citation type="submission" date="2018-07" db="EMBL/GenBank/DDBJ databases">
        <title>Genomic Encyclopedia of Type Strains, Phase IV (KMG-IV): sequencing the most valuable type-strain genomes for metagenomic binning, comparative biology and taxonomic classification.</title>
        <authorList>
            <person name="Goeker M."/>
        </authorList>
    </citation>
    <scope>NUCLEOTIDE SEQUENCE [LARGE SCALE GENOMIC DNA]</scope>
    <source>
        <strain evidence="3 4">DSM 21352</strain>
    </source>
</reference>
<evidence type="ECO:0000256" key="2">
    <source>
        <dbReference type="SAM" id="SignalP"/>
    </source>
</evidence>
<evidence type="ECO:0000313" key="4">
    <source>
        <dbReference type="Proteomes" id="UP000255265"/>
    </source>
</evidence>
<dbReference type="Gene3D" id="3.40.190.10">
    <property type="entry name" value="Periplasmic binding protein-like II"/>
    <property type="match status" value="1"/>
</dbReference>
<dbReference type="InterPro" id="IPR005064">
    <property type="entry name" value="BUG"/>
</dbReference>
<dbReference type="EMBL" id="QQAV01000005">
    <property type="protein sequence ID" value="RDI24158.1"/>
    <property type="molecule type" value="Genomic_DNA"/>
</dbReference>
<evidence type="ECO:0000313" key="3">
    <source>
        <dbReference type="EMBL" id="RDI24158.1"/>
    </source>
</evidence>
<dbReference type="PIRSF" id="PIRSF017082">
    <property type="entry name" value="YflP"/>
    <property type="match status" value="1"/>
</dbReference>
<protein>
    <submittedName>
        <fullName evidence="3">Tripartite-type tricarboxylate transporter receptor subunit TctC</fullName>
    </submittedName>
</protein>
<comment type="similarity">
    <text evidence="1">Belongs to the UPF0065 (bug) family.</text>
</comment>
<keyword evidence="2" id="KW-0732">Signal</keyword>
<dbReference type="InterPro" id="IPR042100">
    <property type="entry name" value="Bug_dom1"/>
</dbReference>
<dbReference type="AlphaFoldDB" id="A0A370FHF2"/>
<feature type="chain" id="PRO_5016620799" evidence="2">
    <location>
        <begin position="32"/>
        <end position="331"/>
    </location>
</feature>
<feature type="signal peptide" evidence="2">
    <location>
        <begin position="1"/>
        <end position="31"/>
    </location>
</feature>
<evidence type="ECO:0000256" key="1">
    <source>
        <dbReference type="ARBA" id="ARBA00006987"/>
    </source>
</evidence>
<dbReference type="Pfam" id="PF03401">
    <property type="entry name" value="TctC"/>
    <property type="match status" value="1"/>
</dbReference>
<sequence length="331" mass="34674">MPRFRSHTVRRWLRAAATFCVAGLVGTAAMAQADAMGGPIRILVGFPAGGTIDVVTRQVTEEMSRTLGVPMVVEVAAGAGGQLAAQQLKRAAPDGRTLMVAPDHTAVILPLTLANPGFDMATDFQPVGMVAHYAGALAVSQASGIQDMAGLMARVKADPPAGNVGVSAPGSKPQFLLSMLAKQQGLALTAVPYRGSVPMVQDLAGGHLTAGITALGDFLEFHKAGKLRVIAVTGEQHVPQLPMVPTATEAGYALKMNFWIGMFAPAAVPRPMVDRLNQALQKALGTPAVQERMAALVFEPSPSTPDQLKARMAAETREWAPVISASGWMRQ</sequence>
<name>A0A370FHF2_9BURK</name>
<dbReference type="PANTHER" id="PTHR42928:SF5">
    <property type="entry name" value="BLR1237 PROTEIN"/>
    <property type="match status" value="1"/>
</dbReference>
<dbReference type="RefSeq" id="WP_170159375.1">
    <property type="nucleotide sequence ID" value="NZ_QQAV01000005.1"/>
</dbReference>
<gene>
    <name evidence="3" type="ORF">DFR41_10573</name>
</gene>
<dbReference type="Gene3D" id="3.40.190.150">
    <property type="entry name" value="Bordetella uptake gene, domain 1"/>
    <property type="match status" value="1"/>
</dbReference>
<comment type="caution">
    <text evidence="3">The sequence shown here is derived from an EMBL/GenBank/DDBJ whole genome shotgun (WGS) entry which is preliminary data.</text>
</comment>
<dbReference type="SUPFAM" id="SSF53850">
    <property type="entry name" value="Periplasmic binding protein-like II"/>
    <property type="match status" value="1"/>
</dbReference>
<organism evidence="3 4">
    <name type="scientific">Pseudacidovorax intermedius</name>
    <dbReference type="NCBI Taxonomy" id="433924"/>
    <lineage>
        <taxon>Bacteria</taxon>
        <taxon>Pseudomonadati</taxon>
        <taxon>Pseudomonadota</taxon>
        <taxon>Betaproteobacteria</taxon>
        <taxon>Burkholderiales</taxon>
        <taxon>Comamonadaceae</taxon>
        <taxon>Pseudacidovorax</taxon>
    </lineage>
</organism>